<keyword evidence="2" id="KW-1185">Reference proteome</keyword>
<reference evidence="1 2" key="1">
    <citation type="submission" date="2023-02" db="EMBL/GenBank/DDBJ databases">
        <title>LHISI_Scaffold_Assembly.</title>
        <authorList>
            <person name="Stuart O.P."/>
            <person name="Cleave R."/>
            <person name="Magrath M.J.L."/>
            <person name="Mikheyev A.S."/>
        </authorList>
    </citation>
    <scope>NUCLEOTIDE SEQUENCE [LARGE SCALE GENOMIC DNA]</scope>
    <source>
        <strain evidence="1">Daus_M_001</strain>
        <tissue evidence="1">Leg muscle</tissue>
    </source>
</reference>
<protein>
    <submittedName>
        <fullName evidence="1">Uncharacterized protein</fullName>
    </submittedName>
</protein>
<proteinExistence type="predicted"/>
<name>A0ABQ9ICF0_9NEOP</name>
<sequence length="309" mass="33537">MNTGVAVSPEAQVRVLTELPRSDLRCWWESGTWKSAERDDSRCMSHLTLCKIVKRVNPPILVYHVVHLSTFCLSLVGTRFQHLRAKFSSASSGDGAAVAEWSDCSPSTKANLGIVPHDAACGLVFSGISRFLRTCIPSLLHSQLISPSSAFIASLLRAAQISQLNSRELRVGEQGRFNKPAASAVCIFASHEGLSARPRVGITPLPLAKGVAVPGPLWFPPTVCRALRQCRGFLYMNSNARPHQVVLVDGYLEMRDLPIQIGRLADSEVSRDGASCSEKRDWGRNGMESVIAFVKGPSQNSSGVISGNR</sequence>
<organism evidence="1 2">
    <name type="scientific">Dryococelus australis</name>
    <dbReference type="NCBI Taxonomy" id="614101"/>
    <lineage>
        <taxon>Eukaryota</taxon>
        <taxon>Metazoa</taxon>
        <taxon>Ecdysozoa</taxon>
        <taxon>Arthropoda</taxon>
        <taxon>Hexapoda</taxon>
        <taxon>Insecta</taxon>
        <taxon>Pterygota</taxon>
        <taxon>Neoptera</taxon>
        <taxon>Polyneoptera</taxon>
        <taxon>Phasmatodea</taxon>
        <taxon>Verophasmatodea</taxon>
        <taxon>Anareolatae</taxon>
        <taxon>Phasmatidae</taxon>
        <taxon>Eurycanthinae</taxon>
        <taxon>Dryococelus</taxon>
    </lineage>
</organism>
<accession>A0ABQ9ICF0</accession>
<evidence type="ECO:0000313" key="1">
    <source>
        <dbReference type="EMBL" id="KAJ8893573.1"/>
    </source>
</evidence>
<evidence type="ECO:0000313" key="2">
    <source>
        <dbReference type="Proteomes" id="UP001159363"/>
    </source>
</evidence>
<comment type="caution">
    <text evidence="1">The sequence shown here is derived from an EMBL/GenBank/DDBJ whole genome shotgun (WGS) entry which is preliminary data.</text>
</comment>
<dbReference type="EMBL" id="JARBHB010000002">
    <property type="protein sequence ID" value="KAJ8893573.1"/>
    <property type="molecule type" value="Genomic_DNA"/>
</dbReference>
<dbReference type="Proteomes" id="UP001159363">
    <property type="component" value="Chromosome 2"/>
</dbReference>
<gene>
    <name evidence="1" type="ORF">PR048_006173</name>
</gene>